<dbReference type="SUPFAM" id="SSF69618">
    <property type="entry name" value="HemD-like"/>
    <property type="match status" value="1"/>
</dbReference>
<evidence type="ECO:0000256" key="2">
    <source>
        <dbReference type="ARBA" id="ARBA00008133"/>
    </source>
</evidence>
<gene>
    <name evidence="11" type="ORF">K6753_01385</name>
</gene>
<dbReference type="InterPro" id="IPR036108">
    <property type="entry name" value="4pyrrol_syn_uPrphyn_synt_sf"/>
</dbReference>
<dbReference type="Pfam" id="PF02602">
    <property type="entry name" value="HEM4"/>
    <property type="match status" value="1"/>
</dbReference>
<evidence type="ECO:0000256" key="8">
    <source>
        <dbReference type="ARBA" id="ARBA00048617"/>
    </source>
</evidence>
<evidence type="ECO:0000256" key="7">
    <source>
        <dbReference type="ARBA" id="ARBA00040167"/>
    </source>
</evidence>
<accession>A0ABS7T2U1</accession>
<comment type="catalytic activity">
    <reaction evidence="8 9">
        <text>hydroxymethylbilane = uroporphyrinogen III + H2O</text>
        <dbReference type="Rhea" id="RHEA:18965"/>
        <dbReference type="ChEBI" id="CHEBI:15377"/>
        <dbReference type="ChEBI" id="CHEBI:57308"/>
        <dbReference type="ChEBI" id="CHEBI:57845"/>
        <dbReference type="EC" id="4.2.1.75"/>
    </reaction>
</comment>
<comment type="similarity">
    <text evidence="2 9">Belongs to the uroporphyrinogen-III synthase family.</text>
</comment>
<dbReference type="PANTHER" id="PTHR38042:SF1">
    <property type="entry name" value="UROPORPHYRINOGEN-III SYNTHASE, CHLOROPLASTIC"/>
    <property type="match status" value="1"/>
</dbReference>
<keyword evidence="5 9" id="KW-0627">Porphyrin biosynthesis</keyword>
<dbReference type="Gene3D" id="3.40.50.10090">
    <property type="match status" value="2"/>
</dbReference>
<evidence type="ECO:0000259" key="10">
    <source>
        <dbReference type="Pfam" id="PF02602"/>
    </source>
</evidence>
<comment type="pathway">
    <text evidence="1 9">Porphyrin-containing compound metabolism; protoporphyrin-IX biosynthesis; coproporphyrinogen-III from 5-aminolevulinate: step 3/4.</text>
</comment>
<name>A0ABS7T2U1_9GAMM</name>
<dbReference type="EMBL" id="JAINZW010000001">
    <property type="protein sequence ID" value="MBZ4038187.1"/>
    <property type="molecule type" value="Genomic_DNA"/>
</dbReference>
<evidence type="ECO:0000256" key="6">
    <source>
        <dbReference type="ARBA" id="ARBA00037589"/>
    </source>
</evidence>
<evidence type="ECO:0000313" key="11">
    <source>
        <dbReference type="EMBL" id="MBZ4038187.1"/>
    </source>
</evidence>
<dbReference type="Proteomes" id="UP001430954">
    <property type="component" value="Unassembled WGS sequence"/>
</dbReference>
<reference evidence="11 12" key="1">
    <citation type="submission" date="2021-09" db="EMBL/GenBank/DDBJ databases">
        <title>Lysobacter sp. 13A isolated from the river sediment.</title>
        <authorList>
            <person name="Liu H."/>
            <person name="Li S."/>
            <person name="Mao S."/>
        </authorList>
    </citation>
    <scope>NUCLEOTIDE SEQUENCE [LARGE SCALE GENOMIC DNA]</scope>
    <source>
        <strain evidence="11 12">13A</strain>
    </source>
</reference>
<evidence type="ECO:0000313" key="12">
    <source>
        <dbReference type="Proteomes" id="UP001430954"/>
    </source>
</evidence>
<dbReference type="EC" id="4.2.1.75" evidence="3 9"/>
<sequence length="259" mass="26789">MHVAPMQSPTPRWTLVSLRPRGGHDSLRRAAARHGGGLVALSPWQLQDRDDAASRTALQRALSADAVVFTSPAAVRAAARLQALPAMVACAVGSGTAAALRRAGVAEVRVPGRMDTEGLLNLPELAASAAGRIGLVTAPGGRGALQPALEQRGIEVLRADVYERVPVALPRRAVDALRDAPRPPVLALTSGEALQQVMGQLPADALDALRTATVIAASERLAAIAREAGFERVRIARSPRPADLVAAACGPDGGRVPVA</sequence>
<evidence type="ECO:0000256" key="4">
    <source>
        <dbReference type="ARBA" id="ARBA00023239"/>
    </source>
</evidence>
<dbReference type="CDD" id="cd06578">
    <property type="entry name" value="HemD"/>
    <property type="match status" value="1"/>
</dbReference>
<dbReference type="InterPro" id="IPR003754">
    <property type="entry name" value="4pyrrol_synth_uPrphyn_synth"/>
</dbReference>
<organism evidence="11 12">
    <name type="scientific">Novilysobacter selenitireducens</name>
    <dbReference type="NCBI Taxonomy" id="2872639"/>
    <lineage>
        <taxon>Bacteria</taxon>
        <taxon>Pseudomonadati</taxon>
        <taxon>Pseudomonadota</taxon>
        <taxon>Gammaproteobacteria</taxon>
        <taxon>Lysobacterales</taxon>
        <taxon>Lysobacteraceae</taxon>
        <taxon>Novilysobacter</taxon>
    </lineage>
</organism>
<dbReference type="InterPro" id="IPR039793">
    <property type="entry name" value="UROS/Hem4"/>
</dbReference>
<comment type="caution">
    <text evidence="11">The sequence shown here is derived from an EMBL/GenBank/DDBJ whole genome shotgun (WGS) entry which is preliminary data.</text>
</comment>
<keyword evidence="12" id="KW-1185">Reference proteome</keyword>
<dbReference type="GO" id="GO:0004852">
    <property type="term" value="F:uroporphyrinogen-III synthase activity"/>
    <property type="evidence" value="ECO:0007669"/>
    <property type="project" value="UniProtKB-EC"/>
</dbReference>
<feature type="domain" description="Tetrapyrrole biosynthesis uroporphyrinogen III synthase" evidence="10">
    <location>
        <begin position="26"/>
        <end position="246"/>
    </location>
</feature>
<protein>
    <recommendedName>
        <fullName evidence="7 9">Uroporphyrinogen-III synthase</fullName>
        <ecNumber evidence="3 9">4.2.1.75</ecNumber>
    </recommendedName>
</protein>
<dbReference type="PANTHER" id="PTHR38042">
    <property type="entry name" value="UROPORPHYRINOGEN-III SYNTHASE, CHLOROPLASTIC"/>
    <property type="match status" value="1"/>
</dbReference>
<evidence type="ECO:0000256" key="1">
    <source>
        <dbReference type="ARBA" id="ARBA00004772"/>
    </source>
</evidence>
<keyword evidence="4 9" id="KW-0456">Lyase</keyword>
<evidence type="ECO:0000256" key="5">
    <source>
        <dbReference type="ARBA" id="ARBA00023244"/>
    </source>
</evidence>
<evidence type="ECO:0000256" key="3">
    <source>
        <dbReference type="ARBA" id="ARBA00013109"/>
    </source>
</evidence>
<proteinExistence type="inferred from homology"/>
<comment type="function">
    <text evidence="6 9">Catalyzes cyclization of the linear tetrapyrrole, hydroxymethylbilane, to the macrocyclic uroporphyrinogen III.</text>
</comment>
<evidence type="ECO:0000256" key="9">
    <source>
        <dbReference type="RuleBase" id="RU366031"/>
    </source>
</evidence>